<feature type="transmembrane region" description="Helical" evidence="1">
    <location>
        <begin position="46"/>
        <end position="71"/>
    </location>
</feature>
<protein>
    <recommendedName>
        <fullName evidence="2">DUF4342 domain-containing protein</fullName>
    </recommendedName>
</protein>
<evidence type="ECO:0000259" key="2">
    <source>
        <dbReference type="Pfam" id="PF14242"/>
    </source>
</evidence>
<name>A0A1F7JC97_9BACT</name>
<evidence type="ECO:0000256" key="1">
    <source>
        <dbReference type="SAM" id="Phobius"/>
    </source>
</evidence>
<dbReference type="AlphaFoldDB" id="A0A1F7JC97"/>
<dbReference type="Pfam" id="PF14242">
    <property type="entry name" value="DUF4342"/>
    <property type="match status" value="1"/>
</dbReference>
<comment type="caution">
    <text evidence="3">The sequence shown here is derived from an EMBL/GenBank/DDBJ whole genome shotgun (WGS) entry which is preliminary data.</text>
</comment>
<dbReference type="EMBL" id="MGAU01000064">
    <property type="protein sequence ID" value="OGK53239.1"/>
    <property type="molecule type" value="Genomic_DNA"/>
</dbReference>
<sequence>MKRKTTTENIKIKGSNVIDKVKELIKEGNVRHIAIKDKDGHVIAQFPLTIGVIGTALAPILAGIGAIVALITECTITVERITGK</sequence>
<keyword evidence="1" id="KW-0812">Transmembrane</keyword>
<dbReference type="Proteomes" id="UP000178486">
    <property type="component" value="Unassembled WGS sequence"/>
</dbReference>
<keyword evidence="1" id="KW-0472">Membrane</keyword>
<keyword evidence="1" id="KW-1133">Transmembrane helix</keyword>
<feature type="domain" description="DUF4342" evidence="2">
    <location>
        <begin position="4"/>
        <end position="80"/>
    </location>
</feature>
<gene>
    <name evidence="3" type="ORF">A3B56_02360</name>
</gene>
<accession>A0A1F7JC97</accession>
<reference evidence="3 4" key="1">
    <citation type="journal article" date="2016" name="Nat. Commun.">
        <title>Thousands of microbial genomes shed light on interconnected biogeochemical processes in an aquifer system.</title>
        <authorList>
            <person name="Anantharaman K."/>
            <person name="Brown C.T."/>
            <person name="Hug L.A."/>
            <person name="Sharon I."/>
            <person name="Castelle C.J."/>
            <person name="Probst A.J."/>
            <person name="Thomas B.C."/>
            <person name="Singh A."/>
            <person name="Wilkins M.J."/>
            <person name="Karaoz U."/>
            <person name="Brodie E.L."/>
            <person name="Williams K.H."/>
            <person name="Hubbard S.S."/>
            <person name="Banfield J.F."/>
        </authorList>
    </citation>
    <scope>NUCLEOTIDE SEQUENCE [LARGE SCALE GENOMIC DNA]</scope>
</reference>
<dbReference type="InterPro" id="IPR025642">
    <property type="entry name" value="DUF4342"/>
</dbReference>
<proteinExistence type="predicted"/>
<evidence type="ECO:0000313" key="4">
    <source>
        <dbReference type="Proteomes" id="UP000178486"/>
    </source>
</evidence>
<evidence type="ECO:0000313" key="3">
    <source>
        <dbReference type="EMBL" id="OGK53239.1"/>
    </source>
</evidence>
<organism evidence="3 4">
    <name type="scientific">Candidatus Roizmanbacteria bacterium RIFCSPLOWO2_01_FULL_45_11</name>
    <dbReference type="NCBI Taxonomy" id="1802070"/>
    <lineage>
        <taxon>Bacteria</taxon>
        <taxon>Candidatus Roizmaniibacteriota</taxon>
    </lineage>
</organism>